<name>A0A1H2Y4Q5_9RHOB</name>
<dbReference type="AlphaFoldDB" id="A0A1H2Y4Q5"/>
<evidence type="ECO:0000256" key="1">
    <source>
        <dbReference type="SAM" id="SignalP"/>
    </source>
</evidence>
<dbReference type="Proteomes" id="UP000183400">
    <property type="component" value="Unassembled WGS sequence"/>
</dbReference>
<protein>
    <recommendedName>
        <fullName evidence="4">Outer membrane beta-barrel protein</fullName>
    </recommendedName>
</protein>
<organism evidence="2 3">
    <name type="scientific">Ruegeria halocynthiae</name>
    <dbReference type="NCBI Taxonomy" id="985054"/>
    <lineage>
        <taxon>Bacteria</taxon>
        <taxon>Pseudomonadati</taxon>
        <taxon>Pseudomonadota</taxon>
        <taxon>Alphaproteobacteria</taxon>
        <taxon>Rhodobacterales</taxon>
        <taxon>Roseobacteraceae</taxon>
        <taxon>Ruegeria</taxon>
    </lineage>
</organism>
<proteinExistence type="predicted"/>
<accession>A0A1H2Y4Q5</accession>
<reference evidence="3" key="1">
    <citation type="submission" date="2016-10" db="EMBL/GenBank/DDBJ databases">
        <authorList>
            <person name="Varghese N."/>
            <person name="Submissions S."/>
        </authorList>
    </citation>
    <scope>NUCLEOTIDE SEQUENCE [LARGE SCALE GENOMIC DNA]</scope>
    <source>
        <strain evidence="3">DSM 27839</strain>
    </source>
</reference>
<dbReference type="Gene3D" id="2.40.160.10">
    <property type="entry name" value="Porin"/>
    <property type="match status" value="1"/>
</dbReference>
<sequence length="470" mass="51643">MKQKSLLQTTIFAVVCLVVINSDPAKAQGVDLDPGGTQMSLGIAQRIESGENLTLDVPEEDQGTIASTILSFGLSSETPIQSLSLDAVTALRWSDLPDRGSEFDIGDSIFDLDYIREGANAGLDFGANFSSYDIGFSRSLRTFVDDEGVLQIPSDFPDLTGDGTRREYNLAYQMDFGRQDLIGYYFRVDARELQYIDQTSPTLFDSSTISAGAGMSFVLSPVTTATLDFSAERFEEDDEDQRDRRTRDIIVGISHELSARTRVNFGLGYTDIDDRRDIAGDTVTTGPIGDFGIEHDLTNGTATLDFGTELATAGRLNRVRVGRSREVFGGSLSASLGVAHTDGGKTEPIGSLNYEQVFGENELRVFFDRDVVITDDDVFRDEYILDIVYTFGLGPSSRLGLSATQVLTDDTAVDPRVKRTDLNAVYSYELESEWVVNAGLNYRVRDEDGLGRATSPLAFFSIGREFAWRP</sequence>
<dbReference type="STRING" id="985054.SAMN05444358_102149"/>
<evidence type="ECO:0008006" key="4">
    <source>
        <dbReference type="Google" id="ProtNLM"/>
    </source>
</evidence>
<dbReference type="EMBL" id="FNNP01000002">
    <property type="protein sequence ID" value="SDW99654.1"/>
    <property type="molecule type" value="Genomic_DNA"/>
</dbReference>
<dbReference type="SUPFAM" id="SSF56935">
    <property type="entry name" value="Porins"/>
    <property type="match status" value="1"/>
</dbReference>
<gene>
    <name evidence="2" type="ORF">SAMN05444358_102149</name>
</gene>
<keyword evidence="1" id="KW-0732">Signal</keyword>
<keyword evidence="3" id="KW-1185">Reference proteome</keyword>
<feature type="signal peptide" evidence="1">
    <location>
        <begin position="1"/>
        <end position="27"/>
    </location>
</feature>
<evidence type="ECO:0000313" key="2">
    <source>
        <dbReference type="EMBL" id="SDW99654.1"/>
    </source>
</evidence>
<dbReference type="InterPro" id="IPR023614">
    <property type="entry name" value="Porin_dom_sf"/>
</dbReference>
<dbReference type="OrthoDB" id="7756354at2"/>
<dbReference type="RefSeq" id="WP_074736678.1">
    <property type="nucleotide sequence ID" value="NZ_FNNP01000002.1"/>
</dbReference>
<feature type="chain" id="PRO_5010212671" description="Outer membrane beta-barrel protein" evidence="1">
    <location>
        <begin position="28"/>
        <end position="470"/>
    </location>
</feature>
<evidence type="ECO:0000313" key="3">
    <source>
        <dbReference type="Proteomes" id="UP000183400"/>
    </source>
</evidence>